<gene>
    <name evidence="4" type="ORF">DDQ68_06670</name>
</gene>
<protein>
    <recommendedName>
        <fullName evidence="3">Outer membrane protein beta-barrel domain-containing protein</fullName>
    </recommendedName>
</protein>
<proteinExistence type="predicted"/>
<feature type="domain" description="Outer membrane protein beta-barrel" evidence="3">
    <location>
        <begin position="6"/>
        <end position="213"/>
    </location>
</feature>
<evidence type="ECO:0000259" key="3">
    <source>
        <dbReference type="Pfam" id="PF13505"/>
    </source>
</evidence>
<dbReference type="Pfam" id="PF13505">
    <property type="entry name" value="OMP_b-brl"/>
    <property type="match status" value="1"/>
</dbReference>
<keyword evidence="1 2" id="KW-0732">Signal</keyword>
<dbReference type="InterPro" id="IPR011250">
    <property type="entry name" value="OMP/PagP_B-barrel"/>
</dbReference>
<reference evidence="5" key="1">
    <citation type="submission" date="2018-04" db="EMBL/GenBank/DDBJ databases">
        <title>Complete genome of Antarctic heterotrophic bacterium Hymenobacter nivis.</title>
        <authorList>
            <person name="Terashima M."/>
        </authorList>
    </citation>
    <scope>NUCLEOTIDE SEQUENCE [LARGE SCALE GENOMIC DNA]</scope>
    <source>
        <strain evidence="5">NBRC 111535</strain>
    </source>
</reference>
<dbReference type="KEGG" id="hnv:DDQ68_06670"/>
<name>A0A2Z3GHR1_9BACT</name>
<dbReference type="InterPro" id="IPR027385">
    <property type="entry name" value="Beta-barrel_OMP"/>
</dbReference>
<dbReference type="Proteomes" id="UP000245999">
    <property type="component" value="Chromosome"/>
</dbReference>
<organism evidence="4 5">
    <name type="scientific">Hymenobacter nivis</name>
    <dbReference type="NCBI Taxonomy" id="1850093"/>
    <lineage>
        <taxon>Bacteria</taxon>
        <taxon>Pseudomonadati</taxon>
        <taxon>Bacteroidota</taxon>
        <taxon>Cytophagia</taxon>
        <taxon>Cytophagales</taxon>
        <taxon>Hymenobacteraceae</taxon>
        <taxon>Hymenobacter</taxon>
    </lineage>
</organism>
<sequence length="242" mass="25222">MKFLAVLLSAALALPLAAAAQGPNKSYVGLNAGASFALGDFGKADYYNNSAGFAKTGFHGALDGAYFFGGGIVGLAGQVAFTDNGRLKADDLAKIGAGFTDGFGVDESTLRSDNRYRRLTAMVGPTFLLPLGSDKLKLEVRGLVGLVHSISTPTYTVQLEDNDQTLLKQTSSTSTVFGYQAGLGLHYALTDHLGVVLRADYLGTGDLSIDNANRTNNAGRLQTKVAPTALNTSLGLAFAFGK</sequence>
<dbReference type="EMBL" id="CP029145">
    <property type="protein sequence ID" value="AWM32498.1"/>
    <property type="molecule type" value="Genomic_DNA"/>
</dbReference>
<dbReference type="AlphaFoldDB" id="A0A2Z3GHR1"/>
<dbReference type="RefSeq" id="WP_109655604.1">
    <property type="nucleotide sequence ID" value="NZ_CP029145.1"/>
</dbReference>
<evidence type="ECO:0000256" key="1">
    <source>
        <dbReference type="ARBA" id="ARBA00022729"/>
    </source>
</evidence>
<dbReference type="OrthoDB" id="9773582at2"/>
<evidence type="ECO:0000256" key="2">
    <source>
        <dbReference type="SAM" id="SignalP"/>
    </source>
</evidence>
<accession>A0A2Z3GHR1</accession>
<evidence type="ECO:0000313" key="5">
    <source>
        <dbReference type="Proteomes" id="UP000245999"/>
    </source>
</evidence>
<dbReference type="SUPFAM" id="SSF56925">
    <property type="entry name" value="OMPA-like"/>
    <property type="match status" value="1"/>
</dbReference>
<dbReference type="Gene3D" id="2.40.160.20">
    <property type="match status" value="1"/>
</dbReference>
<feature type="signal peptide" evidence="2">
    <location>
        <begin position="1"/>
        <end position="20"/>
    </location>
</feature>
<feature type="chain" id="PRO_5016413886" description="Outer membrane protein beta-barrel domain-containing protein" evidence="2">
    <location>
        <begin position="21"/>
        <end position="242"/>
    </location>
</feature>
<evidence type="ECO:0000313" key="4">
    <source>
        <dbReference type="EMBL" id="AWM32498.1"/>
    </source>
</evidence>
<keyword evidence="5" id="KW-1185">Reference proteome</keyword>